<reference evidence="1 2" key="1">
    <citation type="submission" date="2020-08" db="EMBL/GenBank/DDBJ databases">
        <title>Genomic Encyclopedia of Type Strains, Phase IV (KMG-IV): sequencing the most valuable type-strain genomes for metagenomic binning, comparative biology and taxonomic classification.</title>
        <authorList>
            <person name="Goeker M."/>
        </authorList>
    </citation>
    <scope>NUCLEOTIDE SEQUENCE [LARGE SCALE GENOMIC DNA]</scope>
    <source>
        <strain evidence="1 2">DSM 26723</strain>
    </source>
</reference>
<dbReference type="RefSeq" id="WP_184332002.1">
    <property type="nucleotide sequence ID" value="NZ_JACHHZ010000003.1"/>
</dbReference>
<dbReference type="AlphaFoldDB" id="A0A841HJX8"/>
<keyword evidence="1" id="KW-0808">Transferase</keyword>
<evidence type="ECO:0000313" key="2">
    <source>
        <dbReference type="Proteomes" id="UP000588068"/>
    </source>
</evidence>
<comment type="caution">
    <text evidence="1">The sequence shown here is derived from an EMBL/GenBank/DDBJ whole genome shotgun (WGS) entry which is preliminary data.</text>
</comment>
<organism evidence="1 2">
    <name type="scientific">Povalibacter uvarum</name>
    <dbReference type="NCBI Taxonomy" id="732238"/>
    <lineage>
        <taxon>Bacteria</taxon>
        <taxon>Pseudomonadati</taxon>
        <taxon>Pseudomonadota</taxon>
        <taxon>Gammaproteobacteria</taxon>
        <taxon>Steroidobacterales</taxon>
        <taxon>Steroidobacteraceae</taxon>
        <taxon>Povalibacter</taxon>
    </lineage>
</organism>
<proteinExistence type="predicted"/>
<dbReference type="EMBL" id="JACHHZ010000003">
    <property type="protein sequence ID" value="MBB6093511.1"/>
    <property type="molecule type" value="Genomic_DNA"/>
</dbReference>
<dbReference type="Proteomes" id="UP000588068">
    <property type="component" value="Unassembled WGS sequence"/>
</dbReference>
<keyword evidence="1" id="KW-0418">Kinase</keyword>
<gene>
    <name evidence="1" type="ORF">HNQ60_002392</name>
</gene>
<protein>
    <submittedName>
        <fullName evidence="1">Serine/threonine-protein kinase RIO1</fullName>
    </submittedName>
</protein>
<keyword evidence="2" id="KW-1185">Reference proteome</keyword>
<dbReference type="GO" id="GO:0016301">
    <property type="term" value="F:kinase activity"/>
    <property type="evidence" value="ECO:0007669"/>
    <property type="project" value="UniProtKB-KW"/>
</dbReference>
<accession>A0A841HJX8</accession>
<sequence length="71" mass="8148">MRPSRFVLPRVETTRQALKLWSMEEVRRLRELAESGVELQEIAASLRRSVAAVRNKAAMHGISLMRTRQAT</sequence>
<name>A0A841HJX8_9GAMM</name>
<evidence type="ECO:0000313" key="1">
    <source>
        <dbReference type="EMBL" id="MBB6093511.1"/>
    </source>
</evidence>